<dbReference type="NCBIfam" id="TIGR00973">
    <property type="entry name" value="leuA_bact"/>
    <property type="match status" value="1"/>
</dbReference>
<dbReference type="InterPro" id="IPR050073">
    <property type="entry name" value="2-IPM_HCS-like"/>
</dbReference>
<comment type="cofactor">
    <cofactor evidence="11">
        <name>Mn(2+)</name>
        <dbReference type="ChEBI" id="CHEBI:29035"/>
    </cofactor>
</comment>
<dbReference type="InterPro" id="IPR036230">
    <property type="entry name" value="LeuA_allosteric_dom_sf"/>
</dbReference>
<keyword evidence="7 11" id="KW-0808">Transferase</keyword>
<gene>
    <name evidence="11" type="primary">leuA</name>
    <name evidence="13" type="ORF">E0L93_00120</name>
</gene>
<dbReference type="SUPFAM" id="SSF110921">
    <property type="entry name" value="2-isopropylmalate synthase LeuA, allosteric (dimerisation) domain"/>
    <property type="match status" value="1"/>
</dbReference>
<dbReference type="OrthoDB" id="9803573at2"/>
<dbReference type="HAMAP" id="MF_01025">
    <property type="entry name" value="LeuA_type1"/>
    <property type="match status" value="1"/>
</dbReference>
<evidence type="ECO:0000256" key="5">
    <source>
        <dbReference type="ARBA" id="ARBA00022430"/>
    </source>
</evidence>
<evidence type="ECO:0000313" key="14">
    <source>
        <dbReference type="Proteomes" id="UP000295244"/>
    </source>
</evidence>
<evidence type="ECO:0000256" key="1">
    <source>
        <dbReference type="ARBA" id="ARBA00004689"/>
    </source>
</evidence>
<evidence type="ECO:0000259" key="12">
    <source>
        <dbReference type="PROSITE" id="PS50991"/>
    </source>
</evidence>
<dbReference type="GO" id="GO:0009098">
    <property type="term" value="P:L-leucine biosynthetic process"/>
    <property type="evidence" value="ECO:0007669"/>
    <property type="project" value="UniProtKB-UniRule"/>
</dbReference>
<feature type="binding site" evidence="11">
    <location>
        <position position="237"/>
    </location>
    <ligand>
        <name>Mn(2+)</name>
        <dbReference type="ChEBI" id="CHEBI:29035"/>
    </ligand>
</feature>
<dbReference type="Pfam" id="PF08502">
    <property type="entry name" value="LeuA_dimer"/>
    <property type="match status" value="1"/>
</dbReference>
<dbReference type="UniPathway" id="UPA00048">
    <property type="reaction ID" value="UER00070"/>
</dbReference>
<evidence type="ECO:0000256" key="11">
    <source>
        <dbReference type="HAMAP-Rule" id="MF_01025"/>
    </source>
</evidence>
<dbReference type="PROSITE" id="PS50991">
    <property type="entry name" value="PYR_CT"/>
    <property type="match status" value="1"/>
</dbReference>
<reference evidence="13 14" key="1">
    <citation type="submission" date="2019-03" db="EMBL/GenBank/DDBJ databases">
        <title>Whole genome sequence of a novel Rubrobacter taiwanensis strain, isolated from Yellowstone National Park.</title>
        <authorList>
            <person name="Freed S."/>
            <person name="Ramaley R.F."/>
            <person name="Kyndt J.A."/>
        </authorList>
    </citation>
    <scope>NUCLEOTIDE SEQUENCE [LARGE SCALE GENOMIC DNA]</scope>
    <source>
        <strain evidence="13 14">Yellowstone</strain>
    </source>
</reference>
<feature type="region of interest" description="Regulatory domain" evidence="11">
    <location>
        <begin position="389"/>
        <end position="511"/>
    </location>
</feature>
<accession>A0A4R1BS79</accession>
<dbReference type="Gene3D" id="3.20.20.70">
    <property type="entry name" value="Aldolase class I"/>
    <property type="match status" value="1"/>
</dbReference>
<keyword evidence="14" id="KW-1185">Reference proteome</keyword>
<keyword evidence="9 11" id="KW-0464">Manganese</keyword>
<feature type="binding site" evidence="11">
    <location>
        <position position="13"/>
    </location>
    <ligand>
        <name>Mn(2+)</name>
        <dbReference type="ChEBI" id="CHEBI:29035"/>
    </ligand>
</feature>
<dbReference type="SMART" id="SM00917">
    <property type="entry name" value="LeuA_dimer"/>
    <property type="match status" value="1"/>
</dbReference>
<evidence type="ECO:0000256" key="8">
    <source>
        <dbReference type="ARBA" id="ARBA00022723"/>
    </source>
</evidence>
<evidence type="ECO:0000256" key="6">
    <source>
        <dbReference type="ARBA" id="ARBA00022605"/>
    </source>
</evidence>
<keyword evidence="5 11" id="KW-0432">Leucine biosynthesis</keyword>
<evidence type="ECO:0000256" key="3">
    <source>
        <dbReference type="ARBA" id="ARBA00012973"/>
    </source>
</evidence>
<dbReference type="Gene3D" id="1.10.238.260">
    <property type="match status" value="1"/>
</dbReference>
<dbReference type="InterPro" id="IPR054691">
    <property type="entry name" value="LeuA/HCS_post-cat"/>
</dbReference>
<keyword evidence="8 11" id="KW-0479">Metal-binding</keyword>
<dbReference type="FunFam" id="1.10.238.260:FF:000001">
    <property type="entry name" value="2-isopropylmalate synthase"/>
    <property type="match status" value="1"/>
</dbReference>
<dbReference type="EC" id="2.3.3.13" evidence="3 11"/>
<comment type="similarity">
    <text evidence="2 11">Belongs to the alpha-IPM synthase/homocitrate synthase family. LeuA type 1 subfamily.</text>
</comment>
<dbReference type="AlphaFoldDB" id="A0A4R1BS79"/>
<dbReference type="GO" id="GO:0003852">
    <property type="term" value="F:2-isopropylmalate synthase activity"/>
    <property type="evidence" value="ECO:0007669"/>
    <property type="project" value="UniProtKB-UniRule"/>
</dbReference>
<dbReference type="InterPro" id="IPR013709">
    <property type="entry name" value="2-isopropylmalate_synth_dimer"/>
</dbReference>
<dbReference type="Gene3D" id="3.30.160.270">
    <property type="match status" value="1"/>
</dbReference>
<comment type="caution">
    <text evidence="13">The sequence shown here is derived from an EMBL/GenBank/DDBJ whole genome shotgun (WGS) entry which is preliminary data.</text>
</comment>
<dbReference type="Pfam" id="PF00682">
    <property type="entry name" value="HMGL-like"/>
    <property type="match status" value="1"/>
</dbReference>
<comment type="pathway">
    <text evidence="1 11">Amino-acid biosynthesis; L-leucine biosynthesis; L-leucine from 3-methyl-2-oxobutanoate: step 1/4.</text>
</comment>
<evidence type="ECO:0000313" key="13">
    <source>
        <dbReference type="EMBL" id="TCJ20673.1"/>
    </source>
</evidence>
<sequence length="511" mass="55190">MRRVQIFDTTLRDGEQSPGISLSVEEKVEIAHQLARLKVDVIEAGFPITSEGDFEAVSRIAAEVRGPAVAGLARVKFPDIERAWEAVKWAGKPRIHTFVGTSDLHIEYQMRSSREQVVKEAAEAVRFAKSLAPDVEFSPMDATRTEIGYLSEVVAAAVEAGADVINIADTVGYTTPAEFAALLKELQQRVPELKERTLSVHCHDDLGMAVANTLAGVEAGATQVEVAVNGIGERAGNASLEEVVMALATRKDFYGVEVGVDTRQLANTSRMVSNMTGYEVPPNKAVVGRNAFAHESGIHQDGVLKDRRTFEIMVPQDIGLDGNNIFLGKHSGRHALKEAFEELGYHLEGDALNRAFRQFKEIADNKAVTAADLEAIAVDQVGSFEGKFELSHFRVVAASDRQSRAAVTISHAENGTYEAEAEGEGPVDAVFKAIDAATGIKGRLKEFRIDAVTGGKDALGEVRVRVEFEGEECSGRGLSQDVVEAAARAYVRAANVYVANRSGARVTQEAI</sequence>
<dbReference type="NCBIfam" id="NF002086">
    <property type="entry name" value="PRK00915.1-3"/>
    <property type="match status" value="1"/>
</dbReference>
<keyword evidence="13" id="KW-0012">Acyltransferase</keyword>
<dbReference type="PANTHER" id="PTHR10277">
    <property type="entry name" value="HOMOCITRATE SYNTHASE-RELATED"/>
    <property type="match status" value="1"/>
</dbReference>
<dbReference type="InterPro" id="IPR005671">
    <property type="entry name" value="LeuA_bact_synth"/>
</dbReference>
<keyword evidence="10 11" id="KW-0100">Branched-chain amino acid biosynthesis</keyword>
<dbReference type="SUPFAM" id="SSF51569">
    <property type="entry name" value="Aldolase"/>
    <property type="match status" value="1"/>
</dbReference>
<dbReference type="CDD" id="cd07940">
    <property type="entry name" value="DRE_TIM_IPMS"/>
    <property type="match status" value="1"/>
</dbReference>
<dbReference type="PANTHER" id="PTHR10277:SF9">
    <property type="entry name" value="2-ISOPROPYLMALATE SYNTHASE 1, CHLOROPLASTIC-RELATED"/>
    <property type="match status" value="1"/>
</dbReference>
<dbReference type="GO" id="GO:0030145">
    <property type="term" value="F:manganese ion binding"/>
    <property type="evidence" value="ECO:0007669"/>
    <property type="project" value="UniProtKB-UniRule"/>
</dbReference>
<dbReference type="PROSITE" id="PS00816">
    <property type="entry name" value="AIPM_HOMOCIT_SYNTH_2"/>
    <property type="match status" value="1"/>
</dbReference>
<evidence type="ECO:0000256" key="4">
    <source>
        <dbReference type="ARBA" id="ARBA00018198"/>
    </source>
</evidence>
<dbReference type="GO" id="GO:0003985">
    <property type="term" value="F:acetyl-CoA C-acetyltransferase activity"/>
    <property type="evidence" value="ECO:0007669"/>
    <property type="project" value="UniProtKB-UniRule"/>
</dbReference>
<dbReference type="PROSITE" id="PS00815">
    <property type="entry name" value="AIPM_HOMOCIT_SYNTH_1"/>
    <property type="match status" value="1"/>
</dbReference>
<dbReference type="FunFam" id="3.20.20.70:FF:000010">
    <property type="entry name" value="2-isopropylmalate synthase"/>
    <property type="match status" value="1"/>
</dbReference>
<comment type="subunit">
    <text evidence="11">Homodimer.</text>
</comment>
<evidence type="ECO:0000256" key="10">
    <source>
        <dbReference type="ARBA" id="ARBA00023304"/>
    </source>
</evidence>
<dbReference type="InterPro" id="IPR002034">
    <property type="entry name" value="AIPM/Hcit_synth_CS"/>
</dbReference>
<keyword evidence="11" id="KW-0963">Cytoplasm</keyword>
<feature type="binding site" evidence="11">
    <location>
        <position position="203"/>
    </location>
    <ligand>
        <name>Mn(2+)</name>
        <dbReference type="ChEBI" id="CHEBI:29035"/>
    </ligand>
</feature>
<name>A0A4R1BS79_9ACTN</name>
<dbReference type="InterPro" id="IPR013785">
    <property type="entry name" value="Aldolase_TIM"/>
</dbReference>
<comment type="catalytic activity">
    <reaction evidence="11">
        <text>3-methyl-2-oxobutanoate + acetyl-CoA + H2O = (2S)-2-isopropylmalate + CoA + H(+)</text>
        <dbReference type="Rhea" id="RHEA:21524"/>
        <dbReference type="ChEBI" id="CHEBI:1178"/>
        <dbReference type="ChEBI" id="CHEBI:11851"/>
        <dbReference type="ChEBI" id="CHEBI:15377"/>
        <dbReference type="ChEBI" id="CHEBI:15378"/>
        <dbReference type="ChEBI" id="CHEBI:57287"/>
        <dbReference type="ChEBI" id="CHEBI:57288"/>
        <dbReference type="EC" id="2.3.3.13"/>
    </reaction>
</comment>
<feature type="binding site" evidence="11">
    <location>
        <position position="201"/>
    </location>
    <ligand>
        <name>Mn(2+)</name>
        <dbReference type="ChEBI" id="CHEBI:29035"/>
    </ligand>
</feature>
<evidence type="ECO:0000256" key="7">
    <source>
        <dbReference type="ARBA" id="ARBA00022679"/>
    </source>
</evidence>
<proteinExistence type="inferred from homology"/>
<comment type="function">
    <text evidence="11">Catalyzes the condensation of the acetyl group of acetyl-CoA with 3-methyl-2-oxobutanoate (2-ketoisovalerate) to form 3-carboxy-3-hydroxy-4-methylpentanoate (2-isopropylmalate).</text>
</comment>
<evidence type="ECO:0000256" key="9">
    <source>
        <dbReference type="ARBA" id="ARBA00023211"/>
    </source>
</evidence>
<dbReference type="EMBL" id="SKBU01000001">
    <property type="protein sequence ID" value="TCJ20673.1"/>
    <property type="molecule type" value="Genomic_DNA"/>
</dbReference>
<dbReference type="Proteomes" id="UP000295244">
    <property type="component" value="Unassembled WGS sequence"/>
</dbReference>
<dbReference type="Pfam" id="PF22617">
    <property type="entry name" value="HCS_D2"/>
    <property type="match status" value="1"/>
</dbReference>
<dbReference type="GO" id="GO:0005737">
    <property type="term" value="C:cytoplasm"/>
    <property type="evidence" value="ECO:0007669"/>
    <property type="project" value="UniProtKB-UniRule"/>
</dbReference>
<keyword evidence="6 11" id="KW-0028">Amino-acid biosynthesis</keyword>
<feature type="domain" description="Pyruvate carboxyltransferase" evidence="12">
    <location>
        <begin position="4"/>
        <end position="266"/>
    </location>
</feature>
<organism evidence="13 14">
    <name type="scientific">Rubrobacter taiwanensis</name>
    <dbReference type="NCBI Taxonomy" id="185139"/>
    <lineage>
        <taxon>Bacteria</taxon>
        <taxon>Bacillati</taxon>
        <taxon>Actinomycetota</taxon>
        <taxon>Rubrobacteria</taxon>
        <taxon>Rubrobacterales</taxon>
        <taxon>Rubrobacteraceae</taxon>
        <taxon>Rubrobacter</taxon>
    </lineage>
</organism>
<dbReference type="InterPro" id="IPR000891">
    <property type="entry name" value="PYR_CT"/>
</dbReference>
<protein>
    <recommendedName>
        <fullName evidence="4 11">2-isopropylmalate synthase</fullName>
        <ecNumber evidence="3 11">2.3.3.13</ecNumber>
    </recommendedName>
    <alternativeName>
        <fullName evidence="11">Alpha-IPM synthase</fullName>
    </alternativeName>
    <alternativeName>
        <fullName evidence="11">Alpha-isopropylmalate synthase</fullName>
    </alternativeName>
</protein>
<evidence type="ECO:0000256" key="2">
    <source>
        <dbReference type="ARBA" id="ARBA00009396"/>
    </source>
</evidence>